<dbReference type="OrthoDB" id="6123450at2759"/>
<dbReference type="GO" id="GO:0004339">
    <property type="term" value="F:glucan 1,4-alpha-glucosidase activity"/>
    <property type="evidence" value="ECO:0007669"/>
    <property type="project" value="UniProtKB-EC"/>
</dbReference>
<keyword evidence="4" id="KW-0378">Hydrolase</keyword>
<evidence type="ECO:0000256" key="3">
    <source>
        <dbReference type="ARBA" id="ARBA00012593"/>
    </source>
</evidence>
<name>A0A9C7PSW1_9RHOD</name>
<dbReference type="PANTHER" id="PTHR31616:SF9">
    <property type="entry name" value="GLUCOAMYLASE, INTRACELLULAR SPORULATION-SPECIFIC"/>
    <property type="match status" value="1"/>
</dbReference>
<keyword evidence="6" id="KW-0326">Glycosidase</keyword>
<dbReference type="Proteomes" id="UP001061958">
    <property type="component" value="Unassembled WGS sequence"/>
</dbReference>
<organism evidence="10 11">
    <name type="scientific">Galdieria partita</name>
    <dbReference type="NCBI Taxonomy" id="83374"/>
    <lineage>
        <taxon>Eukaryota</taxon>
        <taxon>Rhodophyta</taxon>
        <taxon>Bangiophyceae</taxon>
        <taxon>Galdieriales</taxon>
        <taxon>Galdieriaceae</taxon>
        <taxon>Galdieria</taxon>
    </lineage>
</organism>
<dbReference type="PRINTS" id="PR00736">
    <property type="entry name" value="GLHYDRLASE15"/>
</dbReference>
<evidence type="ECO:0000256" key="7">
    <source>
        <dbReference type="ARBA" id="ARBA00023326"/>
    </source>
</evidence>
<dbReference type="SUPFAM" id="SSF48208">
    <property type="entry name" value="Six-hairpin glycosidases"/>
    <property type="match status" value="1"/>
</dbReference>
<sequence length="509" mass="57864">MGSKSHFTSKLVAFTSILVLLLFHSSEAQSWKDSLERWIPKEMERSFQGIFYNIDPPGGIPGSVTAADSHYQPDYYYNWIRDAAITMDVVVTLYEKAKEPSQVKKLEDILKSYVHYNYIIQRTPNPTGNLTTGGLGAAHYLLNGSAFTGSWCSVENDGPALRAVAVMRFAKEYLRRHGDLSYVKKWIFNNETNPPTTVTRADLDYIARVWPDPCCGPWETFFVVHFWDQLLIRKALLQGAKFAEMLGYMNASSYYTKQAKELTSNMSKFISHVHGVVLESIDAPRDTIHETFIDTSTILAVLYGYNDDGFYAPDDPYVMNTANLLRLIYKDLFPVNRRRSQDEGVLFGRFPNDNYDGIATGNGVKGNPWFLCTLGMARYYFELAKRFSEYTTLTIHSKWMLPLLDHLGSSHSHSMPPVVGEALNHFQVGETLQKAQLCQIAKALLTEADKIVYAVYRHVPETGMLTEEINRFTGFEQGAKNLTWSYDSFVTAIWSRKHSLKAFHSNCPL</sequence>
<dbReference type="EC" id="3.2.1.3" evidence="3"/>
<reference evidence="10" key="1">
    <citation type="journal article" date="2022" name="Proc. Natl. Acad. Sci. U.S.A.">
        <title>Life cycle and functional genomics of the unicellular red alga Galdieria for elucidating algal and plant evolution and industrial use.</title>
        <authorList>
            <person name="Hirooka S."/>
            <person name="Itabashi T."/>
            <person name="Ichinose T.M."/>
            <person name="Onuma R."/>
            <person name="Fujiwara T."/>
            <person name="Yamashita S."/>
            <person name="Jong L.W."/>
            <person name="Tomita R."/>
            <person name="Iwane A.H."/>
            <person name="Miyagishima S.Y."/>
        </authorList>
    </citation>
    <scope>NUCLEOTIDE SEQUENCE</scope>
    <source>
        <strain evidence="10">NBRC 102759</strain>
    </source>
</reference>
<dbReference type="InterPro" id="IPR012341">
    <property type="entry name" value="6hp_glycosidase-like_sf"/>
</dbReference>
<keyword evidence="11" id="KW-1185">Reference proteome</keyword>
<protein>
    <recommendedName>
        <fullName evidence="3">glucan 1,4-alpha-glucosidase</fullName>
        <ecNumber evidence="3">3.2.1.3</ecNumber>
    </recommendedName>
</protein>
<evidence type="ECO:0000256" key="2">
    <source>
        <dbReference type="ARBA" id="ARBA00006188"/>
    </source>
</evidence>
<keyword evidence="5" id="KW-0119">Carbohydrate metabolism</keyword>
<evidence type="ECO:0000256" key="4">
    <source>
        <dbReference type="ARBA" id="ARBA00022801"/>
    </source>
</evidence>
<keyword evidence="8" id="KW-0732">Signal</keyword>
<feature type="domain" description="GH15-like" evidence="9">
    <location>
        <begin position="58"/>
        <end position="494"/>
    </location>
</feature>
<dbReference type="Gene3D" id="1.50.10.10">
    <property type="match status" value="1"/>
</dbReference>
<evidence type="ECO:0000256" key="6">
    <source>
        <dbReference type="ARBA" id="ARBA00023295"/>
    </source>
</evidence>
<comment type="similarity">
    <text evidence="2">Belongs to the glycosyl hydrolase 15 family.</text>
</comment>
<dbReference type="GO" id="GO:0000272">
    <property type="term" value="P:polysaccharide catabolic process"/>
    <property type="evidence" value="ECO:0007669"/>
    <property type="project" value="UniProtKB-KW"/>
</dbReference>
<dbReference type="AlphaFoldDB" id="A0A9C7PSW1"/>
<proteinExistence type="inferred from homology"/>
<dbReference type="EMBL" id="BQMJ01000013">
    <property type="protein sequence ID" value="GJQ10108.1"/>
    <property type="molecule type" value="Genomic_DNA"/>
</dbReference>
<dbReference type="Pfam" id="PF00723">
    <property type="entry name" value="Glyco_hydro_15"/>
    <property type="match status" value="1"/>
</dbReference>
<keyword evidence="7" id="KW-0624">Polysaccharide degradation</keyword>
<evidence type="ECO:0000259" key="9">
    <source>
        <dbReference type="Pfam" id="PF00723"/>
    </source>
</evidence>
<feature type="chain" id="PRO_5039325928" description="glucan 1,4-alpha-glucosidase" evidence="8">
    <location>
        <begin position="29"/>
        <end position="509"/>
    </location>
</feature>
<dbReference type="InterPro" id="IPR000165">
    <property type="entry name" value="Glucoamylase"/>
</dbReference>
<evidence type="ECO:0000313" key="10">
    <source>
        <dbReference type="EMBL" id="GJQ10108.1"/>
    </source>
</evidence>
<dbReference type="InterPro" id="IPR008928">
    <property type="entry name" value="6-hairpin_glycosidase_sf"/>
</dbReference>
<feature type="signal peptide" evidence="8">
    <location>
        <begin position="1"/>
        <end position="28"/>
    </location>
</feature>
<accession>A0A9C7PSW1</accession>
<evidence type="ECO:0000256" key="1">
    <source>
        <dbReference type="ARBA" id="ARBA00001863"/>
    </source>
</evidence>
<comment type="caution">
    <text evidence="10">The sequence shown here is derived from an EMBL/GenBank/DDBJ whole genome shotgun (WGS) entry which is preliminary data.</text>
</comment>
<evidence type="ECO:0000256" key="5">
    <source>
        <dbReference type="ARBA" id="ARBA00023277"/>
    </source>
</evidence>
<evidence type="ECO:0000313" key="11">
    <source>
        <dbReference type="Proteomes" id="UP001061958"/>
    </source>
</evidence>
<gene>
    <name evidence="10" type="ORF">GpartN1_g1899.t1</name>
</gene>
<dbReference type="PANTHER" id="PTHR31616">
    <property type="entry name" value="TREHALASE"/>
    <property type="match status" value="1"/>
</dbReference>
<comment type="catalytic activity">
    <reaction evidence="1">
        <text>Hydrolysis of terminal (1-&gt;4)-linked alpha-D-glucose residues successively from non-reducing ends of the chains with release of beta-D-glucose.</text>
        <dbReference type="EC" id="3.2.1.3"/>
    </reaction>
</comment>
<evidence type="ECO:0000256" key="8">
    <source>
        <dbReference type="SAM" id="SignalP"/>
    </source>
</evidence>
<dbReference type="InterPro" id="IPR011613">
    <property type="entry name" value="GH15-like"/>
</dbReference>
<reference evidence="10" key="2">
    <citation type="submission" date="2022-01" db="EMBL/GenBank/DDBJ databases">
        <authorList>
            <person name="Hirooka S."/>
            <person name="Miyagishima S.Y."/>
        </authorList>
    </citation>
    <scope>NUCLEOTIDE SEQUENCE</scope>
    <source>
        <strain evidence="10">NBRC 102759</strain>
    </source>
</reference>